<dbReference type="InterPro" id="IPR012902">
    <property type="entry name" value="N_methyl_site"/>
</dbReference>
<sequence length="457" mass="46750">MKRLRDAVSPQHDPEAGLSLIEIMVAMMIFSIITIGVAFTISNTLVLTRDSQNRETAVNLASQAIDLDRSFNDVQTIKVGTVDTSVGNTTYHVNTSGQWVASGDNSTVCGTGGGILQFYRVTVRVTWDGQSTSTAPVYTDTVIAPNTRINDPALGSILVGVTNSSGSGTSGVTVTVTSKTSGLAVPAPTTTDGSGCAFFFKVSPGSYTVAISRTNSIDISQRTAPTKDVTVKAGASAPATFTYDAAATYPLKYAYNATKGPSPVLPTNLTATFVNATTGAYTPLSPTNPIQLFPSTNGYSVLAGSYVGSTGTSSPTCLSPDPAAWSTPNSSGAVGTAVVPSATTPGGTVSPAVNVGMGSITVNNMVKNNYLTAVSRTPIAGSGDPGCAIGMSYSFPQMTNTTQMTIALPYGTWAIYQSSTPGSTPLLGGVATTNMTLQTAGSTNLLLGTATLDPRGT</sequence>
<accession>A0ABM8GL01</accession>
<dbReference type="EMBL" id="AP027732">
    <property type="protein sequence ID" value="BDZ49058.1"/>
    <property type="molecule type" value="Genomic_DNA"/>
</dbReference>
<reference evidence="6" key="1">
    <citation type="journal article" date="2019" name="Int. J. Syst. Evol. Microbiol.">
        <title>The Global Catalogue of Microorganisms (GCM) 10K type strain sequencing project: providing services to taxonomists for standard genome sequencing and annotation.</title>
        <authorList>
            <consortium name="The Broad Institute Genomics Platform"/>
            <consortium name="The Broad Institute Genome Sequencing Center for Infectious Disease"/>
            <person name="Wu L."/>
            <person name="Ma J."/>
        </authorList>
    </citation>
    <scope>NUCLEOTIDE SEQUENCE [LARGE SCALE GENOMIC DNA]</scope>
    <source>
        <strain evidence="6">NBRC 108728</strain>
    </source>
</reference>
<evidence type="ECO:0000256" key="4">
    <source>
        <dbReference type="SAM" id="Phobius"/>
    </source>
</evidence>
<keyword evidence="4" id="KW-1133">Transmembrane helix</keyword>
<dbReference type="Pfam" id="PF07963">
    <property type="entry name" value="N_methyl"/>
    <property type="match status" value="1"/>
</dbReference>
<evidence type="ECO:0000256" key="3">
    <source>
        <dbReference type="ARBA" id="ARBA00030238"/>
    </source>
</evidence>
<evidence type="ECO:0000313" key="5">
    <source>
        <dbReference type="EMBL" id="BDZ49058.1"/>
    </source>
</evidence>
<evidence type="ECO:0000256" key="2">
    <source>
        <dbReference type="ARBA" id="ARBA00012595"/>
    </source>
</evidence>
<dbReference type="InterPro" id="IPR013784">
    <property type="entry name" value="Carb-bd-like_fold"/>
</dbReference>
<dbReference type="InterPro" id="IPR013783">
    <property type="entry name" value="Ig-like_fold"/>
</dbReference>
<keyword evidence="4" id="KW-0472">Membrane</keyword>
<protein>
    <recommendedName>
        <fullName evidence="2">alpha-amylase</fullName>
        <ecNumber evidence="2">3.2.1.1</ecNumber>
    </recommendedName>
    <alternativeName>
        <fullName evidence="3">1,4-alpha-D-glucan glucanohydrolase</fullName>
    </alternativeName>
</protein>
<dbReference type="PROSITE" id="PS00409">
    <property type="entry name" value="PROKAR_NTER_METHYL"/>
    <property type="match status" value="1"/>
</dbReference>
<name>A0ABM8GL01_9MICO</name>
<dbReference type="Gene3D" id="2.60.40.10">
    <property type="entry name" value="Immunoglobulins"/>
    <property type="match status" value="1"/>
</dbReference>
<proteinExistence type="predicted"/>
<evidence type="ECO:0000256" key="1">
    <source>
        <dbReference type="ARBA" id="ARBA00000548"/>
    </source>
</evidence>
<dbReference type="SUPFAM" id="SSF49452">
    <property type="entry name" value="Starch-binding domain-like"/>
    <property type="match status" value="1"/>
</dbReference>
<gene>
    <name evidence="5" type="ORF">GCM10025867_12990</name>
</gene>
<dbReference type="EC" id="3.2.1.1" evidence="2"/>
<evidence type="ECO:0000313" key="6">
    <source>
        <dbReference type="Proteomes" id="UP001321486"/>
    </source>
</evidence>
<keyword evidence="4" id="KW-0812">Transmembrane</keyword>
<organism evidence="5 6">
    <name type="scientific">Frondihabitans sucicola</name>
    <dbReference type="NCBI Taxonomy" id="1268041"/>
    <lineage>
        <taxon>Bacteria</taxon>
        <taxon>Bacillati</taxon>
        <taxon>Actinomycetota</taxon>
        <taxon>Actinomycetes</taxon>
        <taxon>Micrococcales</taxon>
        <taxon>Microbacteriaceae</taxon>
        <taxon>Frondihabitans</taxon>
    </lineage>
</organism>
<dbReference type="Proteomes" id="UP001321486">
    <property type="component" value="Chromosome"/>
</dbReference>
<dbReference type="RefSeq" id="WP_286345928.1">
    <property type="nucleotide sequence ID" value="NZ_AP027732.1"/>
</dbReference>
<keyword evidence="6" id="KW-1185">Reference proteome</keyword>
<feature type="transmembrane region" description="Helical" evidence="4">
    <location>
        <begin position="20"/>
        <end position="41"/>
    </location>
</feature>
<comment type="catalytic activity">
    <reaction evidence="1">
        <text>Endohydrolysis of (1-&gt;4)-alpha-D-glucosidic linkages in polysaccharides containing three or more (1-&gt;4)-alpha-linked D-glucose units.</text>
        <dbReference type="EC" id="3.2.1.1"/>
    </reaction>
</comment>
<dbReference type="NCBIfam" id="TIGR02532">
    <property type="entry name" value="IV_pilin_GFxxxE"/>
    <property type="match status" value="1"/>
</dbReference>